<dbReference type="EMBL" id="AP012052">
    <property type="protein sequence ID" value="BAJ75682.1"/>
    <property type="molecule type" value="Genomic_DNA"/>
</dbReference>
<evidence type="ECO:0000313" key="1">
    <source>
        <dbReference type="EMBL" id="BAJ75682.1"/>
    </source>
</evidence>
<dbReference type="GO" id="GO:0000287">
    <property type="term" value="F:magnesium ion binding"/>
    <property type="evidence" value="ECO:0007669"/>
    <property type="project" value="InterPro"/>
</dbReference>
<proteinExistence type="predicted"/>
<reference evidence="1 2" key="1">
    <citation type="journal article" date="2011" name="J. Bacteriol.">
        <title>Genome sequence of Microbacterium testaceum StLB037, an N-acylhomoserine lactone-degrading bacterium isolated from potato leaves.</title>
        <authorList>
            <person name="Morohoshi T."/>
            <person name="Wang W.-Z."/>
            <person name="Someya N."/>
            <person name="Ikeda T."/>
        </authorList>
    </citation>
    <scope>NUCLEOTIDE SEQUENCE [LARGE SCALE GENOMIC DNA]</scope>
    <source>
        <strain evidence="1 2">StLB037</strain>
    </source>
</reference>
<dbReference type="SUPFAM" id="SSF56214">
    <property type="entry name" value="4'-phosphopantetheinyl transferase"/>
    <property type="match status" value="1"/>
</dbReference>
<dbReference type="GO" id="GO:0008897">
    <property type="term" value="F:holo-[acyl-carrier-protein] synthase activity"/>
    <property type="evidence" value="ECO:0007669"/>
    <property type="project" value="InterPro"/>
</dbReference>
<reference key="2">
    <citation type="submission" date="2011-02" db="EMBL/GenBank/DDBJ databases">
        <title>Genome sequence of Microbacterium testaceum StLB037.</title>
        <authorList>
            <person name="Morohoshi T."/>
            <person name="Wang W.Z."/>
            <person name="Someya N."/>
            <person name="Ikeda T."/>
        </authorList>
    </citation>
    <scope>NUCLEOTIDE SEQUENCE</scope>
    <source>
        <strain>StLB037</strain>
    </source>
</reference>
<dbReference type="STRING" id="979556.MTES_2718"/>
<organism evidence="1 2">
    <name type="scientific">Microbacterium testaceum (strain StLB037)</name>
    <dbReference type="NCBI Taxonomy" id="979556"/>
    <lineage>
        <taxon>Bacteria</taxon>
        <taxon>Bacillati</taxon>
        <taxon>Actinomycetota</taxon>
        <taxon>Actinomycetes</taxon>
        <taxon>Micrococcales</taxon>
        <taxon>Microbacteriaceae</taxon>
        <taxon>Microbacterium</taxon>
    </lineage>
</organism>
<dbReference type="KEGG" id="mts:MTES_2718"/>
<evidence type="ECO:0000313" key="2">
    <source>
        <dbReference type="Proteomes" id="UP000008975"/>
    </source>
</evidence>
<dbReference type="Proteomes" id="UP000008975">
    <property type="component" value="Chromosome"/>
</dbReference>
<gene>
    <name evidence="1" type="ordered locus">MTES_2718</name>
</gene>
<protein>
    <submittedName>
        <fullName evidence="1">Chemotaxis response regulator containing a CheY-like receiver domain and a methylesterase domain</fullName>
    </submittedName>
</protein>
<sequence>MTLPRGVRVAWGEVADGASRREVSRALVTELLPAARLSSRCERCGGEHGRLRVSGVDASASVSYAEGWAVVATLEGEGRVGVDAVSGPASGLDRVLPGADARAWARVEAVVKADGRGLDIDPARVRVTAREDGTWSATIDDGLTLHGYDVAGPDGVVVAVAVLPATPVTDRRRPSPAGP</sequence>
<accession>E8N8M6</accession>
<dbReference type="HOGENOM" id="CLU_1501864_0_0_11"/>
<dbReference type="InterPro" id="IPR037143">
    <property type="entry name" value="4-PPantetheinyl_Trfase_dom_sf"/>
</dbReference>
<name>E8N8M6_MICTS</name>
<dbReference type="AlphaFoldDB" id="E8N8M6"/>
<dbReference type="eggNOG" id="COG2091">
    <property type="taxonomic scope" value="Bacteria"/>
</dbReference>